<reference evidence="2" key="1">
    <citation type="journal article" date="2016" name="Nat. Biotechnol.">
        <title>Sequencing wild and cultivated cassava and related species reveals extensive interspecific hybridization and genetic diversity.</title>
        <authorList>
            <person name="Bredeson J.V."/>
            <person name="Lyons J.B."/>
            <person name="Prochnik S.E."/>
            <person name="Wu G.A."/>
            <person name="Ha C.M."/>
            <person name="Edsinger-Gonzales E."/>
            <person name="Grimwood J."/>
            <person name="Schmutz J."/>
            <person name="Rabbi I.Y."/>
            <person name="Egesi C."/>
            <person name="Nauluvula P."/>
            <person name="Lebot V."/>
            <person name="Ndunguru J."/>
            <person name="Mkamilo G."/>
            <person name="Bart R.S."/>
            <person name="Setter T.L."/>
            <person name="Gleadow R.M."/>
            <person name="Kulakow P."/>
            <person name="Ferguson M.E."/>
            <person name="Rounsley S."/>
            <person name="Rokhsar D.S."/>
        </authorList>
    </citation>
    <scope>NUCLEOTIDE SEQUENCE [LARGE SCALE GENOMIC DNA]</scope>
    <source>
        <strain evidence="2">cv. AM560-2</strain>
    </source>
</reference>
<gene>
    <name evidence="1" type="ORF">MANES_01G187800v8</name>
</gene>
<organism evidence="1 2">
    <name type="scientific">Manihot esculenta</name>
    <name type="common">Cassava</name>
    <name type="synonym">Jatropha manihot</name>
    <dbReference type="NCBI Taxonomy" id="3983"/>
    <lineage>
        <taxon>Eukaryota</taxon>
        <taxon>Viridiplantae</taxon>
        <taxon>Streptophyta</taxon>
        <taxon>Embryophyta</taxon>
        <taxon>Tracheophyta</taxon>
        <taxon>Spermatophyta</taxon>
        <taxon>Magnoliopsida</taxon>
        <taxon>eudicotyledons</taxon>
        <taxon>Gunneridae</taxon>
        <taxon>Pentapetalae</taxon>
        <taxon>rosids</taxon>
        <taxon>fabids</taxon>
        <taxon>Malpighiales</taxon>
        <taxon>Euphorbiaceae</taxon>
        <taxon>Crotonoideae</taxon>
        <taxon>Manihoteae</taxon>
        <taxon>Manihot</taxon>
    </lineage>
</organism>
<keyword evidence="2" id="KW-1185">Reference proteome</keyword>
<dbReference type="Proteomes" id="UP000091857">
    <property type="component" value="Chromosome 1"/>
</dbReference>
<proteinExistence type="predicted"/>
<evidence type="ECO:0000313" key="2">
    <source>
        <dbReference type="Proteomes" id="UP000091857"/>
    </source>
</evidence>
<protein>
    <submittedName>
        <fullName evidence="1">Uncharacterized protein</fullName>
    </submittedName>
</protein>
<name>A0ACB7IDP6_MANES</name>
<dbReference type="EMBL" id="CM004387">
    <property type="protein sequence ID" value="KAG8663199.1"/>
    <property type="molecule type" value="Genomic_DNA"/>
</dbReference>
<comment type="caution">
    <text evidence="1">The sequence shown here is derived from an EMBL/GenBank/DDBJ whole genome shotgun (WGS) entry which is preliminary data.</text>
</comment>
<accession>A0ACB7IDP6</accession>
<evidence type="ECO:0000313" key="1">
    <source>
        <dbReference type="EMBL" id="KAG8663199.1"/>
    </source>
</evidence>
<sequence>MFVFSSLLQIIGGLQLWSMVTMSSDDEDAMICGLKRCFASHTIHESAVSYHLHVPEDKVEKVICSVLYNDFILKLFKFSVSLDSECSDHLQLVFRLIQKGFRIMSAGGYTVEVTGLSPKATEKDLHDFFSFSGAIEHVEIVRSGEFACTGYVTFKDAYGQETAVLLSGATIMDQRVCIIRWGQYVDEFDLWNGPSSRVEDDTESTPPQRSQYVPSAGEAVTAAQEVVKTMLAKGYVLGKDALSKAKAYDESHQVTATAAAKVAELTERIGLADKIFAGMEAVKAVDEKYHVSDVTKSAVSATGRTAAAAAKTVVNSSYFSRGALWMSDALNRAAKVAADLGTRGVQQ</sequence>